<dbReference type="AlphaFoldDB" id="A0A163QJ14"/>
<protein>
    <recommendedName>
        <fullName evidence="3">DUF3566 domain-containing protein</fullName>
    </recommendedName>
</protein>
<name>A0A163QJ14_9CELL</name>
<evidence type="ECO:0000259" key="3">
    <source>
        <dbReference type="Pfam" id="PF12089"/>
    </source>
</evidence>
<dbReference type="InterPro" id="IPR021949">
    <property type="entry name" value="DUF3566_TM"/>
</dbReference>
<keyword evidence="2" id="KW-0812">Transmembrane</keyword>
<keyword evidence="2" id="KW-0472">Membrane</keyword>
<dbReference type="PATRIC" id="fig|43678.3.peg.3190"/>
<comment type="caution">
    <text evidence="4">The sequence shown here is derived from an EMBL/GenBank/DDBJ whole genome shotgun (WGS) entry which is preliminary data.</text>
</comment>
<evidence type="ECO:0000313" key="5">
    <source>
        <dbReference type="Proteomes" id="UP000076447"/>
    </source>
</evidence>
<gene>
    <name evidence="4" type="ORF">OJAG_30450</name>
</gene>
<feature type="compositionally biased region" description="Low complexity" evidence="1">
    <location>
        <begin position="109"/>
        <end position="142"/>
    </location>
</feature>
<accession>A0A163QJ14</accession>
<dbReference type="Proteomes" id="UP000076447">
    <property type="component" value="Unassembled WGS sequence"/>
</dbReference>
<feature type="compositionally biased region" description="Low complexity" evidence="1">
    <location>
        <begin position="29"/>
        <end position="39"/>
    </location>
</feature>
<dbReference type="STRING" id="43678.OJAG_30450"/>
<organism evidence="4 5">
    <name type="scientific">Oerskovia enterophila</name>
    <dbReference type="NCBI Taxonomy" id="43678"/>
    <lineage>
        <taxon>Bacteria</taxon>
        <taxon>Bacillati</taxon>
        <taxon>Actinomycetota</taxon>
        <taxon>Actinomycetes</taxon>
        <taxon>Micrococcales</taxon>
        <taxon>Cellulomonadaceae</taxon>
        <taxon>Oerskovia</taxon>
    </lineage>
</organism>
<dbReference type="RefSeq" id="WP_082849115.1">
    <property type="nucleotide sequence ID" value="NZ_LRIE01000081.1"/>
</dbReference>
<feature type="compositionally biased region" description="Low complexity" evidence="1">
    <location>
        <begin position="185"/>
        <end position="220"/>
    </location>
</feature>
<feature type="compositionally biased region" description="Low complexity" evidence="1">
    <location>
        <begin position="79"/>
        <end position="101"/>
    </location>
</feature>
<sequence length="346" mass="34070">MSSEKKSPPTIVPKVVPPRPDDVTGTASRPAATNGTARPAGGGTTSGAPTGANAPVPPPPATSGPAGGSDAPVPPPPASSGGTARSGALKAAAAAMATAKAAAKKLSDPAPATARTAAAGPAPAEPAARPAPAAAAPATPVAQSTTEIDDRTVPRVTKSSTSTTAPGGTQEVPAMHYTAAGFSGTARPVTGTTPAAAPPATAAPAAATAAAAPSTDAKPASRPASDGPRRVRLTVSRVDPWSVMKLSFLLAVAIGIMTVVATAVFWTVLDGMGVFTEVNSLVESIVGKESPVDVLQFVEFNRVVALSTLIAIVNMVLITALSTIMAFIYNLVAAMVGGIHLTMTDD</sequence>
<feature type="domain" description="DUF3566" evidence="3">
    <location>
        <begin position="228"/>
        <end position="345"/>
    </location>
</feature>
<feature type="transmembrane region" description="Helical" evidence="2">
    <location>
        <begin position="246"/>
        <end position="269"/>
    </location>
</feature>
<feature type="region of interest" description="Disordered" evidence="1">
    <location>
        <begin position="1"/>
        <end position="228"/>
    </location>
</feature>
<reference evidence="4 5" key="1">
    <citation type="submission" date="2016-01" db="EMBL/GenBank/DDBJ databases">
        <title>Genome sequence of Oerskovia enterophila VJag, an agar and cellulose degrading bacterium.</title>
        <authorList>
            <person name="Poehlein A."/>
            <person name="Jag V."/>
            <person name="Bengelsdorf F."/>
            <person name="Duerre P."/>
            <person name="Daniel R."/>
        </authorList>
    </citation>
    <scope>NUCLEOTIDE SEQUENCE [LARGE SCALE GENOMIC DNA]</scope>
    <source>
        <strain evidence="4 5">VJag</strain>
    </source>
</reference>
<proteinExistence type="predicted"/>
<feature type="transmembrane region" description="Helical" evidence="2">
    <location>
        <begin position="303"/>
        <end position="332"/>
    </location>
</feature>
<evidence type="ECO:0000313" key="4">
    <source>
        <dbReference type="EMBL" id="KZM34213.1"/>
    </source>
</evidence>
<feature type="compositionally biased region" description="Polar residues" evidence="1">
    <location>
        <begin position="157"/>
        <end position="167"/>
    </location>
</feature>
<evidence type="ECO:0000256" key="2">
    <source>
        <dbReference type="SAM" id="Phobius"/>
    </source>
</evidence>
<keyword evidence="2" id="KW-1133">Transmembrane helix</keyword>
<dbReference type="Pfam" id="PF12089">
    <property type="entry name" value="DUF3566"/>
    <property type="match status" value="1"/>
</dbReference>
<dbReference type="EMBL" id="LRIE01000081">
    <property type="protein sequence ID" value="KZM34213.1"/>
    <property type="molecule type" value="Genomic_DNA"/>
</dbReference>
<evidence type="ECO:0000256" key="1">
    <source>
        <dbReference type="SAM" id="MobiDB-lite"/>
    </source>
</evidence>